<evidence type="ECO:0000313" key="5">
    <source>
        <dbReference type="Ensembl" id="ENSPKIP00000024349.1"/>
    </source>
</evidence>
<dbReference type="Proteomes" id="UP000261540">
    <property type="component" value="Unplaced"/>
</dbReference>
<dbReference type="GO" id="GO:0002376">
    <property type="term" value="P:immune system process"/>
    <property type="evidence" value="ECO:0007669"/>
    <property type="project" value="UniProtKB-KW"/>
</dbReference>
<keyword evidence="2" id="KW-0391">Immunity</keyword>
<dbReference type="GeneTree" id="ENSGT01150000289216"/>
<dbReference type="SMART" id="SM00409">
    <property type="entry name" value="IG"/>
    <property type="match status" value="1"/>
</dbReference>
<dbReference type="Ensembl" id="ENSPKIT00000005055.1">
    <property type="protein sequence ID" value="ENSPKIP00000024349.1"/>
    <property type="gene ID" value="ENSPKIG00000007638.1"/>
</dbReference>
<dbReference type="InterPro" id="IPR013106">
    <property type="entry name" value="Ig_V-set"/>
</dbReference>
<proteinExistence type="predicted"/>
<dbReference type="GO" id="GO:0007166">
    <property type="term" value="P:cell surface receptor signaling pathway"/>
    <property type="evidence" value="ECO:0007669"/>
    <property type="project" value="TreeGrafter"/>
</dbReference>
<dbReference type="Pfam" id="PF07686">
    <property type="entry name" value="V-set"/>
    <property type="match status" value="1"/>
</dbReference>
<keyword evidence="1 3" id="KW-0732">Signal</keyword>
<evidence type="ECO:0000256" key="2">
    <source>
        <dbReference type="ARBA" id="ARBA00022859"/>
    </source>
</evidence>
<keyword evidence="6" id="KW-1185">Reference proteome</keyword>
<reference evidence="5" key="2">
    <citation type="submission" date="2025-09" db="UniProtKB">
        <authorList>
            <consortium name="Ensembl"/>
        </authorList>
    </citation>
    <scope>IDENTIFICATION</scope>
</reference>
<sequence length="117" mass="13226">MSQLRWMMSLFSFSVSTGVHQSPPALVKKLGESVQLSCSHRITNYDRMYWYQQLESGSPLKYLGNLNLNQPNPETGIDSRFSKYVMTRPEVTESSLEIKSLEASDSATYYCASSIAQ</sequence>
<accession>A0A3B3S0S4</accession>
<evidence type="ECO:0000256" key="3">
    <source>
        <dbReference type="SAM" id="SignalP"/>
    </source>
</evidence>
<reference evidence="5" key="1">
    <citation type="submission" date="2025-08" db="UniProtKB">
        <authorList>
            <consortium name="Ensembl"/>
        </authorList>
    </citation>
    <scope>IDENTIFICATION</scope>
</reference>
<dbReference type="GO" id="GO:0005886">
    <property type="term" value="C:plasma membrane"/>
    <property type="evidence" value="ECO:0007669"/>
    <property type="project" value="TreeGrafter"/>
</dbReference>
<dbReference type="InterPro" id="IPR050413">
    <property type="entry name" value="TCR_beta_variable"/>
</dbReference>
<protein>
    <recommendedName>
        <fullName evidence="4">Ig-like domain-containing protein</fullName>
    </recommendedName>
</protein>
<feature type="chain" id="PRO_5017436853" description="Ig-like domain-containing protein" evidence="3">
    <location>
        <begin position="22"/>
        <end position="117"/>
    </location>
</feature>
<evidence type="ECO:0000313" key="6">
    <source>
        <dbReference type="Proteomes" id="UP000261540"/>
    </source>
</evidence>
<dbReference type="InterPro" id="IPR003599">
    <property type="entry name" value="Ig_sub"/>
</dbReference>
<dbReference type="PANTHER" id="PTHR23268:SF102">
    <property type="entry name" value="IMMUNOGLOBULIN V-SET DOMAIN-CONTAINING PROTEIN"/>
    <property type="match status" value="1"/>
</dbReference>
<feature type="signal peptide" evidence="3">
    <location>
        <begin position="1"/>
        <end position="21"/>
    </location>
</feature>
<dbReference type="InterPro" id="IPR013783">
    <property type="entry name" value="Ig-like_fold"/>
</dbReference>
<evidence type="ECO:0000259" key="4">
    <source>
        <dbReference type="PROSITE" id="PS50835"/>
    </source>
</evidence>
<dbReference type="InterPro" id="IPR007110">
    <property type="entry name" value="Ig-like_dom"/>
</dbReference>
<dbReference type="SUPFAM" id="SSF48726">
    <property type="entry name" value="Immunoglobulin"/>
    <property type="match status" value="1"/>
</dbReference>
<dbReference type="Gene3D" id="2.60.40.10">
    <property type="entry name" value="Immunoglobulins"/>
    <property type="match status" value="1"/>
</dbReference>
<feature type="domain" description="Ig-like" evidence="4">
    <location>
        <begin position="31"/>
        <end position="117"/>
    </location>
</feature>
<dbReference type="InterPro" id="IPR036179">
    <property type="entry name" value="Ig-like_dom_sf"/>
</dbReference>
<organism evidence="5 6">
    <name type="scientific">Paramormyrops kingsleyae</name>
    <dbReference type="NCBI Taxonomy" id="1676925"/>
    <lineage>
        <taxon>Eukaryota</taxon>
        <taxon>Metazoa</taxon>
        <taxon>Chordata</taxon>
        <taxon>Craniata</taxon>
        <taxon>Vertebrata</taxon>
        <taxon>Euteleostomi</taxon>
        <taxon>Actinopterygii</taxon>
        <taxon>Neopterygii</taxon>
        <taxon>Teleostei</taxon>
        <taxon>Osteoglossocephala</taxon>
        <taxon>Osteoglossomorpha</taxon>
        <taxon>Osteoglossiformes</taxon>
        <taxon>Mormyridae</taxon>
        <taxon>Paramormyrops</taxon>
    </lineage>
</organism>
<evidence type="ECO:0000256" key="1">
    <source>
        <dbReference type="ARBA" id="ARBA00022729"/>
    </source>
</evidence>
<dbReference type="PROSITE" id="PS50835">
    <property type="entry name" value="IG_LIKE"/>
    <property type="match status" value="1"/>
</dbReference>
<dbReference type="SMART" id="SM00406">
    <property type="entry name" value="IGv"/>
    <property type="match status" value="1"/>
</dbReference>
<dbReference type="AlphaFoldDB" id="A0A3B3S0S4"/>
<dbReference type="PANTHER" id="PTHR23268">
    <property type="entry name" value="T-CELL RECEPTOR BETA CHAIN"/>
    <property type="match status" value="1"/>
</dbReference>
<name>A0A3B3S0S4_9TELE</name>